<protein>
    <submittedName>
        <fullName evidence="2">Uncharacterized protein</fullName>
    </submittedName>
</protein>
<evidence type="ECO:0000313" key="3">
    <source>
        <dbReference type="Proteomes" id="UP001276902"/>
    </source>
</evidence>
<gene>
    <name evidence="2" type="ORF">MQE39_04000</name>
</gene>
<dbReference type="Proteomes" id="UP001276902">
    <property type="component" value="Unassembled WGS sequence"/>
</dbReference>
<sequence length="165" mass="19673">MNRIFSQIIKFLIKLISIHLIFLSIHLISKMYLQDVYIFEWTSRYDFIFPWLIALIWVIFNKYTVALSMAVGHIVGLFLGLYLDERRITDVLLHYDISELTGAKYELLQSKAAYTWFYTVLIFMIIGILLQKFIFKTNEPSLFDIIYESIKKFYTNVKAMISKRK</sequence>
<name>A0AB35UI11_9FIRM</name>
<proteinExistence type="predicted"/>
<keyword evidence="1" id="KW-0472">Membrane</keyword>
<accession>A0AB35UI11</accession>
<dbReference type="AlphaFoldDB" id="A0AB35UI11"/>
<dbReference type="EMBL" id="JALDAW010000011">
    <property type="protein sequence ID" value="MDY5167280.1"/>
    <property type="molecule type" value="Genomic_DNA"/>
</dbReference>
<feature type="transmembrane region" description="Helical" evidence="1">
    <location>
        <begin position="12"/>
        <end position="29"/>
    </location>
</feature>
<feature type="transmembrane region" description="Helical" evidence="1">
    <location>
        <begin position="116"/>
        <end position="135"/>
    </location>
</feature>
<dbReference type="RefSeq" id="WP_320883083.1">
    <property type="nucleotide sequence ID" value="NZ_BAABZA010000001.1"/>
</dbReference>
<feature type="transmembrane region" description="Helical" evidence="1">
    <location>
        <begin position="41"/>
        <end position="60"/>
    </location>
</feature>
<keyword evidence="1" id="KW-1133">Transmembrane helix</keyword>
<comment type="caution">
    <text evidence="2">The sequence shown here is derived from an EMBL/GenBank/DDBJ whole genome shotgun (WGS) entry which is preliminary data.</text>
</comment>
<reference evidence="2" key="1">
    <citation type="submission" date="2022-03" db="EMBL/GenBank/DDBJ databases">
        <title>First case of bacteraemia caused by Dielma fastidiosa in a patient hospitalised with diverticulitis.</title>
        <authorList>
            <person name="Forman-Ankjaer B."/>
            <person name="Hvid-Jensen F."/>
            <person name="Kobel C.M."/>
            <person name="Greve T."/>
        </authorList>
    </citation>
    <scope>NUCLEOTIDE SEQUENCE</scope>
    <source>
        <strain evidence="2">AUH_DF_2021</strain>
    </source>
</reference>
<evidence type="ECO:0000256" key="1">
    <source>
        <dbReference type="SAM" id="Phobius"/>
    </source>
</evidence>
<evidence type="ECO:0000313" key="2">
    <source>
        <dbReference type="EMBL" id="MDY5167280.1"/>
    </source>
</evidence>
<organism evidence="2 3">
    <name type="scientific">Dielma fastidiosa</name>
    <dbReference type="NCBI Taxonomy" id="1034346"/>
    <lineage>
        <taxon>Bacteria</taxon>
        <taxon>Bacillati</taxon>
        <taxon>Bacillota</taxon>
        <taxon>Erysipelotrichia</taxon>
        <taxon>Erysipelotrichales</taxon>
        <taxon>Erysipelotrichaceae</taxon>
        <taxon>Dielma</taxon>
    </lineage>
</organism>
<keyword evidence="1" id="KW-0812">Transmembrane</keyword>